<organism evidence="2 3">
    <name type="scientific">Mucuna pruriens</name>
    <name type="common">Velvet bean</name>
    <name type="synonym">Dolichos pruriens</name>
    <dbReference type="NCBI Taxonomy" id="157652"/>
    <lineage>
        <taxon>Eukaryota</taxon>
        <taxon>Viridiplantae</taxon>
        <taxon>Streptophyta</taxon>
        <taxon>Embryophyta</taxon>
        <taxon>Tracheophyta</taxon>
        <taxon>Spermatophyta</taxon>
        <taxon>Magnoliopsida</taxon>
        <taxon>eudicotyledons</taxon>
        <taxon>Gunneridae</taxon>
        <taxon>Pentapetalae</taxon>
        <taxon>rosids</taxon>
        <taxon>fabids</taxon>
        <taxon>Fabales</taxon>
        <taxon>Fabaceae</taxon>
        <taxon>Papilionoideae</taxon>
        <taxon>50 kb inversion clade</taxon>
        <taxon>NPAAA clade</taxon>
        <taxon>indigoferoid/millettioid clade</taxon>
        <taxon>Phaseoleae</taxon>
        <taxon>Mucuna</taxon>
    </lineage>
</organism>
<evidence type="ECO:0000256" key="1">
    <source>
        <dbReference type="SAM" id="Coils"/>
    </source>
</evidence>
<keyword evidence="3" id="KW-1185">Reference proteome</keyword>
<protein>
    <submittedName>
        <fullName evidence="2">Uncharacterized protein</fullName>
    </submittedName>
</protein>
<evidence type="ECO:0000313" key="2">
    <source>
        <dbReference type="EMBL" id="RDX63415.1"/>
    </source>
</evidence>
<keyword evidence="1" id="KW-0175">Coiled coil</keyword>
<dbReference type="AlphaFoldDB" id="A0A371EBM1"/>
<name>A0A371EBM1_MUCPR</name>
<feature type="non-terminal residue" evidence="2">
    <location>
        <position position="1"/>
    </location>
</feature>
<dbReference type="EMBL" id="QJKJ01014919">
    <property type="protein sequence ID" value="RDX63415.1"/>
    <property type="molecule type" value="Genomic_DNA"/>
</dbReference>
<proteinExistence type="predicted"/>
<evidence type="ECO:0000313" key="3">
    <source>
        <dbReference type="Proteomes" id="UP000257109"/>
    </source>
</evidence>
<accession>A0A371EBM1</accession>
<feature type="coiled-coil region" evidence="1">
    <location>
        <begin position="93"/>
        <end position="120"/>
    </location>
</feature>
<sequence>MPGLPNPVTRSHACSTWLCARPSTQSGRTLACMIWPHARLPNLVVPPIPLLSLAAPVATPTDRTQAPLLLSNKFIRSTRIESNLIEMSMVELLEEMHEMIHKLNNELIAKEAKEKSLEEKCD</sequence>
<dbReference type="Proteomes" id="UP000257109">
    <property type="component" value="Unassembled WGS sequence"/>
</dbReference>
<reference evidence="2" key="1">
    <citation type="submission" date="2018-05" db="EMBL/GenBank/DDBJ databases">
        <title>Draft genome of Mucuna pruriens seed.</title>
        <authorList>
            <person name="Nnadi N.E."/>
            <person name="Vos R."/>
            <person name="Hasami M.H."/>
            <person name="Devisetty U.K."/>
            <person name="Aguiy J.C."/>
        </authorList>
    </citation>
    <scope>NUCLEOTIDE SEQUENCE [LARGE SCALE GENOMIC DNA]</scope>
    <source>
        <strain evidence="2">JCA_2017</strain>
    </source>
</reference>
<comment type="caution">
    <text evidence="2">The sequence shown here is derived from an EMBL/GenBank/DDBJ whole genome shotgun (WGS) entry which is preliminary data.</text>
</comment>
<gene>
    <name evidence="2" type="ORF">CR513_58158</name>
</gene>